<organism evidence="1">
    <name type="scientific">marine sediment metagenome</name>
    <dbReference type="NCBI Taxonomy" id="412755"/>
    <lineage>
        <taxon>unclassified sequences</taxon>
        <taxon>metagenomes</taxon>
        <taxon>ecological metagenomes</taxon>
    </lineage>
</organism>
<sequence length="63" mass="7779">MNRKDNTIKHRSTANWKYIEVSQHYDFIRDRTVKDTFCFHCNRMSEIRKKPYRCRRHLGGVYA</sequence>
<comment type="caution">
    <text evidence="1">The sequence shown here is derived from an EMBL/GenBank/DDBJ whole genome shotgun (WGS) entry which is preliminary data.</text>
</comment>
<name>A0A0F9M5A4_9ZZZZ</name>
<reference evidence="1" key="1">
    <citation type="journal article" date="2015" name="Nature">
        <title>Complex archaea that bridge the gap between prokaryotes and eukaryotes.</title>
        <authorList>
            <person name="Spang A."/>
            <person name="Saw J.H."/>
            <person name="Jorgensen S.L."/>
            <person name="Zaremba-Niedzwiedzka K."/>
            <person name="Martijn J."/>
            <person name="Lind A.E."/>
            <person name="van Eijk R."/>
            <person name="Schleper C."/>
            <person name="Guy L."/>
            <person name="Ettema T.J."/>
        </authorList>
    </citation>
    <scope>NUCLEOTIDE SEQUENCE</scope>
</reference>
<accession>A0A0F9M5A4</accession>
<gene>
    <name evidence="1" type="ORF">LCGC14_1501900</name>
</gene>
<dbReference type="EMBL" id="LAZR01010909">
    <property type="protein sequence ID" value="KKM64387.1"/>
    <property type="molecule type" value="Genomic_DNA"/>
</dbReference>
<protein>
    <submittedName>
        <fullName evidence="1">Uncharacterized protein</fullName>
    </submittedName>
</protein>
<proteinExistence type="predicted"/>
<dbReference type="AlphaFoldDB" id="A0A0F9M5A4"/>
<evidence type="ECO:0000313" key="1">
    <source>
        <dbReference type="EMBL" id="KKM64387.1"/>
    </source>
</evidence>